<comment type="caution">
    <text evidence="3">The sequence shown here is derived from an EMBL/GenBank/DDBJ whole genome shotgun (WGS) entry which is preliminary data.</text>
</comment>
<evidence type="ECO:0000313" key="4">
    <source>
        <dbReference type="Proteomes" id="UP000177050"/>
    </source>
</evidence>
<organism evidence="3 4">
    <name type="scientific">Candidatus Roizmanbacteria bacterium RIFOXYD1_FULL_38_12</name>
    <dbReference type="NCBI Taxonomy" id="1802093"/>
    <lineage>
        <taxon>Bacteria</taxon>
        <taxon>Candidatus Roizmaniibacteriota</taxon>
    </lineage>
</organism>
<evidence type="ECO:0008006" key="5">
    <source>
        <dbReference type="Google" id="ProtNLM"/>
    </source>
</evidence>
<dbReference type="InterPro" id="IPR021416">
    <property type="entry name" value="DUF3048_N"/>
</dbReference>
<protein>
    <recommendedName>
        <fullName evidence="5">DUF3048 domain-containing protein</fullName>
    </recommendedName>
</protein>
<dbReference type="Pfam" id="PF17479">
    <property type="entry name" value="DUF3048_C"/>
    <property type="match status" value="1"/>
</dbReference>
<name>A0A1F7KZM5_9BACT</name>
<dbReference type="InterPro" id="IPR023158">
    <property type="entry name" value="YerB-like_sf"/>
</dbReference>
<dbReference type="Pfam" id="PF11258">
    <property type="entry name" value="DUF3048"/>
    <property type="match status" value="1"/>
</dbReference>
<proteinExistence type="predicted"/>
<accession>A0A1F7KZM5</accession>
<feature type="domain" description="DUF3048" evidence="1">
    <location>
        <begin position="71"/>
        <end position="227"/>
    </location>
</feature>
<evidence type="ECO:0000259" key="2">
    <source>
        <dbReference type="Pfam" id="PF17479"/>
    </source>
</evidence>
<dbReference type="EMBL" id="MGBR01000001">
    <property type="protein sequence ID" value="OGK73340.1"/>
    <property type="molecule type" value="Genomic_DNA"/>
</dbReference>
<dbReference type="AlphaFoldDB" id="A0A1F7KZM5"/>
<dbReference type="Gene3D" id="3.50.90.10">
    <property type="entry name" value="YerB-like"/>
    <property type="match status" value="1"/>
</dbReference>
<feature type="domain" description="DUF3048" evidence="2">
    <location>
        <begin position="273"/>
        <end position="382"/>
    </location>
</feature>
<evidence type="ECO:0000313" key="3">
    <source>
        <dbReference type="EMBL" id="OGK73340.1"/>
    </source>
</evidence>
<dbReference type="SUPFAM" id="SSF159774">
    <property type="entry name" value="YerB-like"/>
    <property type="match status" value="1"/>
</dbReference>
<sequence>MINKKVAIIIGVVLFCASGFISYSFFSQVKGSTSLKSNYKSPTGVLDPESTEPKTEECPINGKMLTKKQHDKWVVRRPLGVSIENSTDARPQSGLTGADVIYEAVAEGGITRFLAIYYCQDVPFVGPVRSARVHFMKVLREYGEYPLFAHVGGANCDEETGSGCANGAKADALGLIRTLKWDSYNDLNQFGVPFPYFWRDYERLPNVATEHTVYSSTAKLWDFAKTKRELTNVDEDGVSWDKNFTSWKFQDDAKTQDRGTTKKIELGFWNAFANAMSVTWNYDMQSNAYKRSNGGAVHVDKNNNKPVIAKNVIVVFAKESPANDGYDGGHILYQLTGTGDALIFQNGGAIKGTWSKEDEETRMKFFDEKDKEVSVVRGQVFVEILPIGNKVTY</sequence>
<evidence type="ECO:0000259" key="1">
    <source>
        <dbReference type="Pfam" id="PF11258"/>
    </source>
</evidence>
<dbReference type="InterPro" id="IPR035328">
    <property type="entry name" value="DUF3048_C"/>
</dbReference>
<gene>
    <name evidence="3" type="ORF">A3K52_00915</name>
</gene>
<reference evidence="3 4" key="1">
    <citation type="journal article" date="2016" name="Nat. Commun.">
        <title>Thousands of microbial genomes shed light on interconnected biogeochemical processes in an aquifer system.</title>
        <authorList>
            <person name="Anantharaman K."/>
            <person name="Brown C.T."/>
            <person name="Hug L.A."/>
            <person name="Sharon I."/>
            <person name="Castelle C.J."/>
            <person name="Probst A.J."/>
            <person name="Thomas B.C."/>
            <person name="Singh A."/>
            <person name="Wilkins M.J."/>
            <person name="Karaoz U."/>
            <person name="Brodie E.L."/>
            <person name="Williams K.H."/>
            <person name="Hubbard S.S."/>
            <person name="Banfield J.F."/>
        </authorList>
    </citation>
    <scope>NUCLEOTIDE SEQUENCE [LARGE SCALE GENOMIC DNA]</scope>
</reference>
<dbReference type="Proteomes" id="UP000177050">
    <property type="component" value="Unassembled WGS sequence"/>
</dbReference>